<evidence type="ECO:0000256" key="1">
    <source>
        <dbReference type="ARBA" id="ARBA00008694"/>
    </source>
</evidence>
<dbReference type="Proteomes" id="UP000076858">
    <property type="component" value="Unassembled WGS sequence"/>
</dbReference>
<dbReference type="OrthoDB" id="7305308at2759"/>
<keyword evidence="6" id="KW-1185">Reference proteome</keyword>
<feature type="domain" description="N-acetyltransferase" evidence="4">
    <location>
        <begin position="6"/>
        <end position="160"/>
    </location>
</feature>
<sequence>MDHDKYAVRKAIKEDCESIQRLIQELADYEKMPNGPQLDPKTLEQDGFGTRPFFEAFVAVEKESNQIIGFAFYFFTYSTWQGKSLYMEDIYVQLQHRRKGVGLSLLRSVSQVALSENCVRLNFSVLNWNSPSIEFYKSLGASDLTEKEGWHCFRMNRAEIEQLAQCKA</sequence>
<dbReference type="InterPro" id="IPR051016">
    <property type="entry name" value="Diverse_Substrate_AcTransf"/>
</dbReference>
<keyword evidence="3" id="KW-0012">Acyltransferase</keyword>
<organism evidence="5 6">
    <name type="scientific">Daphnia magna</name>
    <dbReference type="NCBI Taxonomy" id="35525"/>
    <lineage>
        <taxon>Eukaryota</taxon>
        <taxon>Metazoa</taxon>
        <taxon>Ecdysozoa</taxon>
        <taxon>Arthropoda</taxon>
        <taxon>Crustacea</taxon>
        <taxon>Branchiopoda</taxon>
        <taxon>Diplostraca</taxon>
        <taxon>Cladocera</taxon>
        <taxon>Anomopoda</taxon>
        <taxon>Daphniidae</taxon>
        <taxon>Daphnia</taxon>
    </lineage>
</organism>
<dbReference type="CDD" id="cd04301">
    <property type="entry name" value="NAT_SF"/>
    <property type="match status" value="1"/>
</dbReference>
<dbReference type="AlphaFoldDB" id="A0A162QMU6"/>
<accession>A0A162QMU6</accession>
<proteinExistence type="inferred from homology"/>
<reference evidence="5 6" key="1">
    <citation type="submission" date="2016-03" db="EMBL/GenBank/DDBJ databases">
        <title>EvidentialGene: Evidence-directed Construction of Genes on Genomes.</title>
        <authorList>
            <person name="Gilbert D.G."/>
            <person name="Choi J.-H."/>
            <person name="Mockaitis K."/>
            <person name="Colbourne J."/>
            <person name="Pfrender M."/>
        </authorList>
    </citation>
    <scope>NUCLEOTIDE SEQUENCE [LARGE SCALE GENOMIC DNA]</scope>
    <source>
        <strain evidence="5 6">Xinb3</strain>
        <tissue evidence="5">Complete organism</tissue>
    </source>
</reference>
<dbReference type="EMBL" id="LRGB01000311">
    <property type="protein sequence ID" value="KZS19809.1"/>
    <property type="molecule type" value="Genomic_DNA"/>
</dbReference>
<dbReference type="GO" id="GO:0008080">
    <property type="term" value="F:N-acetyltransferase activity"/>
    <property type="evidence" value="ECO:0007669"/>
    <property type="project" value="TreeGrafter"/>
</dbReference>
<dbReference type="Pfam" id="PF00583">
    <property type="entry name" value="Acetyltransf_1"/>
    <property type="match status" value="1"/>
</dbReference>
<dbReference type="InterPro" id="IPR000182">
    <property type="entry name" value="GNAT_dom"/>
</dbReference>
<dbReference type="InterPro" id="IPR016181">
    <property type="entry name" value="Acyl_CoA_acyltransferase"/>
</dbReference>
<comment type="similarity">
    <text evidence="1">Belongs to the acetyltransferase family.</text>
</comment>
<dbReference type="STRING" id="35525.A0A162QMU6"/>
<protein>
    <submittedName>
        <fullName evidence="5">Diamine acetyltransferase 2</fullName>
    </submittedName>
</protein>
<evidence type="ECO:0000313" key="5">
    <source>
        <dbReference type="EMBL" id="KZS19809.1"/>
    </source>
</evidence>
<comment type="caution">
    <text evidence="5">The sequence shown here is derived from an EMBL/GenBank/DDBJ whole genome shotgun (WGS) entry which is preliminary data.</text>
</comment>
<dbReference type="PANTHER" id="PTHR10545">
    <property type="entry name" value="DIAMINE N-ACETYLTRANSFERASE"/>
    <property type="match status" value="1"/>
</dbReference>
<dbReference type="FunFam" id="3.40.630.30:FF:000064">
    <property type="entry name" value="GNAT family acetyltransferase"/>
    <property type="match status" value="1"/>
</dbReference>
<evidence type="ECO:0000256" key="3">
    <source>
        <dbReference type="ARBA" id="ARBA00023315"/>
    </source>
</evidence>
<name>A0A162QMU6_9CRUS</name>
<dbReference type="Gene3D" id="3.40.630.30">
    <property type="match status" value="1"/>
</dbReference>
<evidence type="ECO:0000259" key="4">
    <source>
        <dbReference type="PROSITE" id="PS51186"/>
    </source>
</evidence>
<evidence type="ECO:0000313" key="6">
    <source>
        <dbReference type="Proteomes" id="UP000076858"/>
    </source>
</evidence>
<dbReference type="SUPFAM" id="SSF55729">
    <property type="entry name" value="Acyl-CoA N-acyltransferases (Nat)"/>
    <property type="match status" value="1"/>
</dbReference>
<keyword evidence="2 5" id="KW-0808">Transferase</keyword>
<dbReference type="PROSITE" id="PS51186">
    <property type="entry name" value="GNAT"/>
    <property type="match status" value="1"/>
</dbReference>
<evidence type="ECO:0000256" key="2">
    <source>
        <dbReference type="ARBA" id="ARBA00022679"/>
    </source>
</evidence>
<dbReference type="PANTHER" id="PTHR10545:SF29">
    <property type="entry name" value="GH14572P-RELATED"/>
    <property type="match status" value="1"/>
</dbReference>
<gene>
    <name evidence="5" type="ORF">APZ42_013609</name>
</gene>